<comment type="caution">
    <text evidence="2">The sequence shown here is derived from an EMBL/GenBank/DDBJ whole genome shotgun (WGS) entry which is preliminary data.</text>
</comment>
<name>A0ABV7GXL4_9RHOB</name>
<evidence type="ECO:0000313" key="3">
    <source>
        <dbReference type="Proteomes" id="UP001595632"/>
    </source>
</evidence>
<keyword evidence="3" id="KW-1185">Reference proteome</keyword>
<accession>A0ABV7GXL4</accession>
<dbReference type="EMBL" id="JBHRTB010000014">
    <property type="protein sequence ID" value="MFC3146012.1"/>
    <property type="molecule type" value="Genomic_DNA"/>
</dbReference>
<dbReference type="Proteomes" id="UP001595632">
    <property type="component" value="Unassembled WGS sequence"/>
</dbReference>
<proteinExistence type="predicted"/>
<sequence>VSAATPGPSRQRLSAAGEGVFTDHTDNPQGLFSEKVQRSGWALNLLAKLSPHRGLESGLGASRPLESHL</sequence>
<organism evidence="2 3">
    <name type="scientific">Psychromarinibacter halotolerans</name>
    <dbReference type="NCBI Taxonomy" id="1775175"/>
    <lineage>
        <taxon>Bacteria</taxon>
        <taxon>Pseudomonadati</taxon>
        <taxon>Pseudomonadota</taxon>
        <taxon>Alphaproteobacteria</taxon>
        <taxon>Rhodobacterales</taxon>
        <taxon>Paracoccaceae</taxon>
        <taxon>Psychromarinibacter</taxon>
    </lineage>
</organism>
<feature type="region of interest" description="Disordered" evidence="1">
    <location>
        <begin position="1"/>
        <end position="31"/>
    </location>
</feature>
<protein>
    <submittedName>
        <fullName evidence="2">Uncharacterized protein</fullName>
    </submittedName>
</protein>
<gene>
    <name evidence="2" type="ORF">ACFOGP_25065</name>
</gene>
<reference evidence="3" key="1">
    <citation type="journal article" date="2019" name="Int. J. Syst. Evol. Microbiol.">
        <title>The Global Catalogue of Microorganisms (GCM) 10K type strain sequencing project: providing services to taxonomists for standard genome sequencing and annotation.</title>
        <authorList>
            <consortium name="The Broad Institute Genomics Platform"/>
            <consortium name="The Broad Institute Genome Sequencing Center for Infectious Disease"/>
            <person name="Wu L."/>
            <person name="Ma J."/>
        </authorList>
    </citation>
    <scope>NUCLEOTIDE SEQUENCE [LARGE SCALE GENOMIC DNA]</scope>
    <source>
        <strain evidence="3">KCTC 52366</strain>
    </source>
</reference>
<feature type="non-terminal residue" evidence="2">
    <location>
        <position position="1"/>
    </location>
</feature>
<evidence type="ECO:0000256" key="1">
    <source>
        <dbReference type="SAM" id="MobiDB-lite"/>
    </source>
</evidence>
<evidence type="ECO:0000313" key="2">
    <source>
        <dbReference type="EMBL" id="MFC3146012.1"/>
    </source>
</evidence>
<dbReference type="RefSeq" id="WP_379562126.1">
    <property type="nucleotide sequence ID" value="NZ_JBHRTB010000014.1"/>
</dbReference>